<dbReference type="Gene3D" id="3.50.50.60">
    <property type="entry name" value="FAD/NAD(P)-binding domain"/>
    <property type="match status" value="2"/>
</dbReference>
<dbReference type="Pfam" id="PF07992">
    <property type="entry name" value="Pyr_redox_2"/>
    <property type="match status" value="1"/>
</dbReference>
<dbReference type="Proteomes" id="UP000001661">
    <property type="component" value="Chromosome"/>
</dbReference>
<dbReference type="InterPro" id="IPR023753">
    <property type="entry name" value="FAD/NAD-binding_dom"/>
</dbReference>
<dbReference type="RefSeq" id="WP_013277061.1">
    <property type="nucleotide sequence ID" value="NC_014378.1"/>
</dbReference>
<evidence type="ECO:0000259" key="2">
    <source>
        <dbReference type="Pfam" id="PF14691"/>
    </source>
</evidence>
<feature type="domain" description="FAD/NAD(P)-binding" evidence="1">
    <location>
        <begin position="137"/>
        <end position="444"/>
    </location>
</feature>
<dbReference type="HOGENOM" id="CLU_000422_3_3_9"/>
<dbReference type="NCBIfam" id="TIGR01316">
    <property type="entry name" value="gltA"/>
    <property type="match status" value="1"/>
</dbReference>
<protein>
    <submittedName>
        <fullName evidence="3">Sulfide dehydrogenase (Flavoprotein) subunit SudA</fullName>
        <ecNumber evidence="3">1.8.1.-</ecNumber>
    </submittedName>
</protein>
<evidence type="ECO:0000313" key="3">
    <source>
        <dbReference type="EMBL" id="ADL11614.1"/>
    </source>
</evidence>
<dbReference type="InterPro" id="IPR009051">
    <property type="entry name" value="Helical_ferredxn"/>
</dbReference>
<dbReference type="PANTHER" id="PTHR42783">
    <property type="entry name" value="GLUTAMATE SYNTHASE [NADPH] SMALL CHAIN"/>
    <property type="match status" value="1"/>
</dbReference>
<dbReference type="InterPro" id="IPR006004">
    <property type="entry name" value="SudA-like"/>
</dbReference>
<dbReference type="EMBL" id="CP002105">
    <property type="protein sequence ID" value="ADL11614.1"/>
    <property type="molecule type" value="Genomic_DNA"/>
</dbReference>
<dbReference type="eggNOG" id="COG0493">
    <property type="taxonomic scope" value="Bacteria"/>
</dbReference>
<dbReference type="GO" id="GO:0051536">
    <property type="term" value="F:iron-sulfur cluster binding"/>
    <property type="evidence" value="ECO:0007669"/>
    <property type="project" value="InterPro"/>
</dbReference>
<feature type="domain" description="Dihydroprymidine dehydrogenase" evidence="2">
    <location>
        <begin position="15"/>
        <end position="124"/>
    </location>
</feature>
<name>D9QSS6_ACEAZ</name>
<evidence type="ECO:0000313" key="4">
    <source>
        <dbReference type="Proteomes" id="UP000001661"/>
    </source>
</evidence>
<sequence length="458" mass="50148">MANRQKMKKQQPEKRINNFQEVACGYTKEEAVKEAERCLQCKDSPCVDGCPVEVPIPDFIEEITNENFDQAAELVKEKNALPAICGRVCPQAEQCEAECILGKKGQPVAIGALERFVGDYELKQDREIEAKTDKDIKTAVVGSGPAGLTAAADMAKLGYQVTVFEALSDPGGVLRYGIPEFRLPKSIVDEEVQEIENLGVEVRPNTLIGSTLTFDDLQEEGYEAVFVSTGAGLPYFLGIPGENLNGVYSANEFLTRVNLMNAYRFPEYQTPIEVGDHVAVVGAGNVAMDSARTALRLGAEEVSIVYRRSRNEMPAREEEIEHAEEEGIDFKLLRNPVKILGNEEDWVAELECVEMELGEPDSSGRPRPIPIEDSNFTIPVETVVIAIGQGPNPLLSKKELNLETTEWNSIVVDDDTYQTSIPGVFAGGDVIGGSATVIAAMGDGRKAAREIDKYLQQK</sequence>
<dbReference type="GO" id="GO:0016491">
    <property type="term" value="F:oxidoreductase activity"/>
    <property type="evidence" value="ECO:0007669"/>
    <property type="project" value="UniProtKB-KW"/>
</dbReference>
<dbReference type="InterPro" id="IPR036188">
    <property type="entry name" value="FAD/NAD-bd_sf"/>
</dbReference>
<dbReference type="PANTHER" id="PTHR42783:SF3">
    <property type="entry name" value="GLUTAMATE SYNTHASE [NADPH] SMALL CHAIN-RELATED"/>
    <property type="match status" value="1"/>
</dbReference>
<dbReference type="Gene3D" id="1.10.1060.10">
    <property type="entry name" value="Alpha-helical ferredoxin"/>
    <property type="match status" value="1"/>
</dbReference>
<organism evidence="3 4">
    <name type="scientific">Acetohalobium arabaticum (strain ATCC 49924 / DSM 5501 / Z-7288)</name>
    <dbReference type="NCBI Taxonomy" id="574087"/>
    <lineage>
        <taxon>Bacteria</taxon>
        <taxon>Bacillati</taxon>
        <taxon>Bacillota</taxon>
        <taxon>Clostridia</taxon>
        <taxon>Halanaerobiales</taxon>
        <taxon>Halobacteroidaceae</taxon>
        <taxon>Acetohalobium</taxon>
    </lineage>
</organism>
<dbReference type="Pfam" id="PF14691">
    <property type="entry name" value="Fer4_20"/>
    <property type="match status" value="1"/>
</dbReference>
<dbReference type="EC" id="1.8.1.-" evidence="3"/>
<gene>
    <name evidence="3" type="ordered locus">Acear_0063</name>
</gene>
<keyword evidence="3" id="KW-0560">Oxidoreductase</keyword>
<dbReference type="AlphaFoldDB" id="D9QSS6"/>
<dbReference type="SUPFAM" id="SSF46548">
    <property type="entry name" value="alpha-helical ferredoxin"/>
    <property type="match status" value="1"/>
</dbReference>
<dbReference type="KEGG" id="aar:Acear_0063"/>
<accession>D9QSS6</accession>
<dbReference type="OrthoDB" id="9803192at2"/>
<dbReference type="InterPro" id="IPR028261">
    <property type="entry name" value="DPD_II"/>
</dbReference>
<dbReference type="PRINTS" id="PR00368">
    <property type="entry name" value="FADPNR"/>
</dbReference>
<reference evidence="3 4" key="1">
    <citation type="journal article" date="2010" name="Stand. Genomic Sci.">
        <title>Complete genome sequence of Acetohalobium arabaticum type strain (Z-7288).</title>
        <authorList>
            <person name="Sikorski J."/>
            <person name="Lapidus A."/>
            <person name="Chertkov O."/>
            <person name="Lucas S."/>
            <person name="Copeland A."/>
            <person name="Glavina Del Rio T."/>
            <person name="Nolan M."/>
            <person name="Tice H."/>
            <person name="Cheng J.F."/>
            <person name="Han C."/>
            <person name="Brambilla E."/>
            <person name="Pitluck S."/>
            <person name="Liolios K."/>
            <person name="Ivanova N."/>
            <person name="Mavromatis K."/>
            <person name="Mikhailova N."/>
            <person name="Pati A."/>
            <person name="Bruce D."/>
            <person name="Detter C."/>
            <person name="Tapia R."/>
            <person name="Goodwin L."/>
            <person name="Chen A."/>
            <person name="Palaniappan K."/>
            <person name="Land M."/>
            <person name="Hauser L."/>
            <person name="Chang Y.J."/>
            <person name="Jeffries C.D."/>
            <person name="Rohde M."/>
            <person name="Goker M."/>
            <person name="Spring S."/>
            <person name="Woyke T."/>
            <person name="Bristow J."/>
            <person name="Eisen J.A."/>
            <person name="Markowitz V."/>
            <person name="Hugenholtz P."/>
            <person name="Kyrpides N.C."/>
            <person name="Klenk H.P."/>
        </authorList>
    </citation>
    <scope>NUCLEOTIDE SEQUENCE [LARGE SCALE GENOMIC DNA]</scope>
    <source>
        <strain evidence="4">ATCC 49924 / DSM 5501 / Z-7288</strain>
    </source>
</reference>
<dbReference type="SUPFAM" id="SSF51971">
    <property type="entry name" value="Nucleotide-binding domain"/>
    <property type="match status" value="1"/>
</dbReference>
<evidence type="ECO:0000259" key="1">
    <source>
        <dbReference type="Pfam" id="PF07992"/>
    </source>
</evidence>
<keyword evidence="4" id="KW-1185">Reference proteome</keyword>
<proteinExistence type="predicted"/>
<dbReference type="STRING" id="574087.Acear_0063"/>
<dbReference type="PRINTS" id="PR00411">
    <property type="entry name" value="PNDRDTASEI"/>
</dbReference>